<dbReference type="Gene3D" id="2.40.70.10">
    <property type="entry name" value="Acid Proteases"/>
    <property type="match status" value="1"/>
</dbReference>
<evidence type="ECO:0000259" key="3">
    <source>
        <dbReference type="PROSITE" id="PS50879"/>
    </source>
</evidence>
<feature type="domain" description="RNase H type-1" evidence="3">
    <location>
        <begin position="763"/>
        <end position="842"/>
    </location>
</feature>
<dbReference type="Proteomes" id="UP000189701">
    <property type="component" value="Unplaced"/>
</dbReference>
<dbReference type="PANTHER" id="PTHR32108:SF9">
    <property type="entry name" value="REVERSE TRANSCRIPTASE RNASE H-LIKE DOMAIN-CONTAINING PROTEIN"/>
    <property type="match status" value="1"/>
</dbReference>
<proteinExistence type="predicted"/>
<sequence>MDNHELITVFLEAQGPDYFQNMMSAMGRPFAEAIKIGKMVENDLKTGRIVSQTALKATTQAIQNGSGSFANRKKRDDGSMMTSGSRKVQRGASHPYVQVQQGQDYGREQKPVEKFTPLAESYSSLFQKLKQMGVIGPIAPYHIHPNSHGFQANARCEYHSVTNGKDPPNVTNKPLPAYNNVHCVGMIGRDQEYKPVGHTEMTVGAIQEGTSLEVIPSRDVSLIVKGAPNSEKVTLFVPKVSKLEVRSNVPSPRLYVIGGHPITKQNQGGTNGITEPIIIKPAVQPPVTNTKTLRKAKQIRGGQLPIKKPVTEVEAEEFLKKIKAQDYSIIDQLRKTPAQISLLSLLIHSKEHARVLIKVLNEAHISEETIVNELEKMANRFFEVNRISFTDDELPEEGAGHNRALKLMVKCEGHNVKRVMVDGDSSVDVCPLSTLQSMKINTDRIRPSNVRIRVFDGLVRDTMGEINLTMTSGPGHFEIVFQVVDMVTSYNFLLGRPWIHTARAVPSILHQMLKFEYDGQEIIVHGEDESSVYKDSLIPCIEAKDGSESIFYQAFEVVVVDHVEEGKPILHPRLSATFVMVDIVMIRQGYEPGKGLGASLQEILEPISPLGNQGTFGLGFRPTQADKNKSKHRKKISCPDLEKLSNIEITHQEVEYDEDELLKKDAAVRWTDDCQKAFDRIKDYLSKPLVLVPPESGRPLFLYLSVMDNSFGCILGQYDATGTKEQALADHLEENPVDNKYMPLSTYFPDEEVNSIEEVVLDDHPVWKMYFDGAVNIKEVGIGAILISPIGHHYPVMARLRFFYTNNMAEYEACIMGLKMAIDLDVHELLVIGDSDLLIRQA</sequence>
<dbReference type="InterPro" id="IPR021109">
    <property type="entry name" value="Peptidase_aspartic_dom_sf"/>
</dbReference>
<dbReference type="PROSITE" id="PS50879">
    <property type="entry name" value="RNASE_H_1"/>
    <property type="match status" value="1"/>
</dbReference>
<dbReference type="SUPFAM" id="SSF56672">
    <property type="entry name" value="DNA/RNA polymerases"/>
    <property type="match status" value="1"/>
</dbReference>
<dbReference type="RefSeq" id="XP_009767370.1">
    <property type="nucleotide sequence ID" value="XM_009769068.1"/>
</dbReference>
<dbReference type="Pfam" id="PF13456">
    <property type="entry name" value="RVT_3"/>
    <property type="match status" value="1"/>
</dbReference>
<protein>
    <submittedName>
        <fullName evidence="5">Uncharacterized protein LOC104218541</fullName>
    </submittedName>
</protein>
<reference evidence="5" key="2">
    <citation type="submission" date="2025-08" db="UniProtKB">
        <authorList>
            <consortium name="RefSeq"/>
        </authorList>
    </citation>
    <scope>IDENTIFICATION</scope>
    <source>
        <tissue evidence="5">Leaf</tissue>
    </source>
</reference>
<dbReference type="Pfam" id="PF17919">
    <property type="entry name" value="RT_RNaseH_2"/>
    <property type="match status" value="1"/>
</dbReference>
<feature type="region of interest" description="Disordered" evidence="1">
    <location>
        <begin position="65"/>
        <end position="95"/>
    </location>
</feature>
<dbReference type="SUPFAM" id="SSF53098">
    <property type="entry name" value="Ribonuclease H-like"/>
    <property type="match status" value="1"/>
</dbReference>
<dbReference type="PROSITE" id="PS50174">
    <property type="entry name" value="G_PATCH"/>
    <property type="match status" value="1"/>
</dbReference>
<dbReference type="eggNOG" id="KOG0017">
    <property type="taxonomic scope" value="Eukaryota"/>
</dbReference>
<dbReference type="InterPro" id="IPR041577">
    <property type="entry name" value="RT_RNaseH_2"/>
</dbReference>
<dbReference type="CDD" id="cd00303">
    <property type="entry name" value="retropepsin_like"/>
    <property type="match status" value="1"/>
</dbReference>
<evidence type="ECO:0000259" key="2">
    <source>
        <dbReference type="PROSITE" id="PS50174"/>
    </source>
</evidence>
<evidence type="ECO:0000256" key="1">
    <source>
        <dbReference type="SAM" id="MobiDB-lite"/>
    </source>
</evidence>
<evidence type="ECO:0000313" key="5">
    <source>
        <dbReference type="RefSeq" id="XP_009767370.1"/>
    </source>
</evidence>
<reference evidence="4" key="1">
    <citation type="journal article" date="2013" name="Genome Biol.">
        <title>Reference genomes and transcriptomes of Nicotiana sylvestris and Nicotiana tomentosiformis.</title>
        <authorList>
            <person name="Sierro N."/>
            <person name="Battey J.N."/>
            <person name="Ouadi S."/>
            <person name="Bovet L."/>
            <person name="Goepfert S."/>
            <person name="Bakaher N."/>
            <person name="Peitsch M.C."/>
            <person name="Ivanov N.V."/>
        </authorList>
    </citation>
    <scope>NUCLEOTIDE SEQUENCE [LARGE SCALE GENOMIC DNA]</scope>
</reference>
<dbReference type="InterPro" id="IPR002156">
    <property type="entry name" value="RNaseH_domain"/>
</dbReference>
<dbReference type="AlphaFoldDB" id="A0A1U7VZD7"/>
<dbReference type="InterPro" id="IPR036397">
    <property type="entry name" value="RNaseH_sf"/>
</dbReference>
<keyword evidence="4" id="KW-1185">Reference proteome</keyword>
<dbReference type="GO" id="GO:0003676">
    <property type="term" value="F:nucleic acid binding"/>
    <property type="evidence" value="ECO:0007669"/>
    <property type="project" value="InterPro"/>
</dbReference>
<dbReference type="InterPro" id="IPR000467">
    <property type="entry name" value="G_patch_dom"/>
</dbReference>
<dbReference type="InterPro" id="IPR012337">
    <property type="entry name" value="RNaseH-like_sf"/>
</dbReference>
<dbReference type="PANTHER" id="PTHR32108">
    <property type="entry name" value="DNA-DIRECTED RNA POLYMERASE SUBUNIT ALPHA"/>
    <property type="match status" value="1"/>
</dbReference>
<organism evidence="4 5">
    <name type="scientific">Nicotiana sylvestris</name>
    <name type="common">Wood tobacco</name>
    <name type="synonym">South American tobacco</name>
    <dbReference type="NCBI Taxonomy" id="4096"/>
    <lineage>
        <taxon>Eukaryota</taxon>
        <taxon>Viridiplantae</taxon>
        <taxon>Streptophyta</taxon>
        <taxon>Embryophyta</taxon>
        <taxon>Tracheophyta</taxon>
        <taxon>Spermatophyta</taxon>
        <taxon>Magnoliopsida</taxon>
        <taxon>eudicotyledons</taxon>
        <taxon>Gunneridae</taxon>
        <taxon>Pentapetalae</taxon>
        <taxon>asterids</taxon>
        <taxon>lamiids</taxon>
        <taxon>Solanales</taxon>
        <taxon>Solanaceae</taxon>
        <taxon>Nicotianoideae</taxon>
        <taxon>Nicotianeae</taxon>
        <taxon>Nicotiana</taxon>
    </lineage>
</organism>
<dbReference type="STRING" id="4096.A0A1U7VZD7"/>
<accession>A0A1U7VZD7</accession>
<name>A0A1U7VZD7_NICSY</name>
<gene>
    <name evidence="5" type="primary">LOC104218541</name>
</gene>
<evidence type="ECO:0000313" key="4">
    <source>
        <dbReference type="Proteomes" id="UP000189701"/>
    </source>
</evidence>
<dbReference type="Gene3D" id="3.30.420.10">
    <property type="entry name" value="Ribonuclease H-like superfamily/Ribonuclease H"/>
    <property type="match status" value="1"/>
</dbReference>
<feature type="domain" description="G-patch" evidence="2">
    <location>
        <begin position="584"/>
        <end position="623"/>
    </location>
</feature>
<dbReference type="GO" id="GO:0004523">
    <property type="term" value="F:RNA-DNA hybrid ribonuclease activity"/>
    <property type="evidence" value="ECO:0007669"/>
    <property type="project" value="InterPro"/>
</dbReference>
<dbReference type="InterPro" id="IPR043502">
    <property type="entry name" value="DNA/RNA_pol_sf"/>
</dbReference>